<evidence type="ECO:0000313" key="2">
    <source>
        <dbReference type="Proteomes" id="UP000234681"/>
    </source>
</evidence>
<accession>A6IWF6</accession>
<dbReference type="AlphaFoldDB" id="A6IWF6"/>
<dbReference type="EMBL" id="CH473970">
    <property type="protein sequence ID" value="EDM08918.1"/>
    <property type="molecule type" value="Genomic_DNA"/>
</dbReference>
<proteinExistence type="predicted"/>
<name>A6IWF6_RAT</name>
<sequence length="62" mass="7294">MELRASLLTFLPMPRAQVLKRKALQWRRKRMGNCMPGSCQKVQPAHPWNRLLVFLTRTGTWS</sequence>
<organism evidence="1 2">
    <name type="scientific">Rattus norvegicus</name>
    <name type="common">Rat</name>
    <dbReference type="NCBI Taxonomy" id="10116"/>
    <lineage>
        <taxon>Eukaryota</taxon>
        <taxon>Metazoa</taxon>
        <taxon>Chordata</taxon>
        <taxon>Craniata</taxon>
        <taxon>Vertebrata</taxon>
        <taxon>Euteleostomi</taxon>
        <taxon>Mammalia</taxon>
        <taxon>Eutheria</taxon>
        <taxon>Euarchontoglires</taxon>
        <taxon>Glires</taxon>
        <taxon>Rodentia</taxon>
        <taxon>Myomorpha</taxon>
        <taxon>Muroidea</taxon>
        <taxon>Muridae</taxon>
        <taxon>Murinae</taxon>
        <taxon>Rattus</taxon>
    </lineage>
</organism>
<evidence type="ECO:0000313" key="1">
    <source>
        <dbReference type="EMBL" id="EDM08918.1"/>
    </source>
</evidence>
<reference evidence="1 2" key="1">
    <citation type="submission" date="2005-09" db="EMBL/GenBank/DDBJ databases">
        <authorList>
            <person name="Mural R.J."/>
            <person name="Li P.W."/>
            <person name="Adams M.D."/>
            <person name="Amanatides P.G."/>
            <person name="Baden-Tillson H."/>
            <person name="Barnstead M."/>
            <person name="Chin S.H."/>
            <person name="Dew I."/>
            <person name="Evans C.A."/>
            <person name="Ferriera S."/>
            <person name="Flanigan M."/>
            <person name="Fosler C."/>
            <person name="Glodek A."/>
            <person name="Gu Z."/>
            <person name="Holt R.A."/>
            <person name="Jennings D."/>
            <person name="Kraft C.L."/>
            <person name="Lu F."/>
            <person name="Nguyen T."/>
            <person name="Nusskern D.R."/>
            <person name="Pfannkoch C.M."/>
            <person name="Sitter C."/>
            <person name="Sutton G.G."/>
            <person name="Venter J.C."/>
            <person name="Wang Z."/>
            <person name="Woodage T."/>
            <person name="Zheng X.H."/>
            <person name="Zhong F."/>
        </authorList>
    </citation>
    <scope>NUCLEOTIDE SEQUENCE [LARGE SCALE GENOMIC DNA]</scope>
    <source>
        <strain>BN</strain>
        <strain evidence="2">Sprague-Dawley</strain>
    </source>
</reference>
<dbReference type="Proteomes" id="UP000234681">
    <property type="component" value="Chromosome 16"/>
</dbReference>
<protein>
    <submittedName>
        <fullName evidence="1">Similar to RIKEN cDNA 2410022L05 (Predicted), isoform CRA_c</fullName>
    </submittedName>
</protein>
<gene>
    <name evidence="1" type="primary">RGD1565675_predicted</name>
    <name evidence="1" type="ORF">rCG_43320</name>
</gene>